<name>A0A0A2M3Y0_9FLAO</name>
<keyword evidence="3" id="KW-1185">Reference proteome</keyword>
<feature type="region of interest" description="Disordered" evidence="1">
    <location>
        <begin position="114"/>
        <end position="163"/>
    </location>
</feature>
<gene>
    <name evidence="2" type="ORF">Q765_08480</name>
</gene>
<dbReference type="EMBL" id="JRLX01000007">
    <property type="protein sequence ID" value="KGO86984.1"/>
    <property type="molecule type" value="Genomic_DNA"/>
</dbReference>
<organism evidence="2 3">
    <name type="scientific">Flavobacterium rivuli WB 3.3-2 = DSM 21788</name>
    <dbReference type="NCBI Taxonomy" id="1121895"/>
    <lineage>
        <taxon>Bacteria</taxon>
        <taxon>Pseudomonadati</taxon>
        <taxon>Bacteroidota</taxon>
        <taxon>Flavobacteriia</taxon>
        <taxon>Flavobacteriales</taxon>
        <taxon>Flavobacteriaceae</taxon>
        <taxon>Flavobacterium</taxon>
    </lineage>
</organism>
<accession>A0A0A2M3Y0</accession>
<reference evidence="2 3" key="1">
    <citation type="submission" date="2013-09" db="EMBL/GenBank/DDBJ databases">
        <authorList>
            <person name="Zeng Z."/>
            <person name="Chen C."/>
        </authorList>
    </citation>
    <scope>NUCLEOTIDE SEQUENCE [LARGE SCALE GENOMIC DNA]</scope>
    <source>
        <strain evidence="2 3">WB 3.3-2</strain>
    </source>
</reference>
<comment type="caution">
    <text evidence="2">The sequence shown here is derived from an EMBL/GenBank/DDBJ whole genome shotgun (WGS) entry which is preliminary data.</text>
</comment>
<dbReference type="RefSeq" id="WP_020213171.1">
    <property type="nucleotide sequence ID" value="NZ_JRLX01000007.1"/>
</dbReference>
<dbReference type="STRING" id="1121895.GCA_000378485_02011"/>
<dbReference type="Proteomes" id="UP000030152">
    <property type="component" value="Unassembled WGS sequence"/>
</dbReference>
<evidence type="ECO:0000256" key="1">
    <source>
        <dbReference type="SAM" id="MobiDB-lite"/>
    </source>
</evidence>
<dbReference type="OrthoDB" id="1095452at2"/>
<feature type="compositionally biased region" description="Polar residues" evidence="1">
    <location>
        <begin position="154"/>
        <end position="163"/>
    </location>
</feature>
<dbReference type="AlphaFoldDB" id="A0A0A2M3Y0"/>
<protein>
    <submittedName>
        <fullName evidence="2">Uncharacterized protein</fullName>
    </submittedName>
</protein>
<proteinExistence type="predicted"/>
<sequence length="163" mass="17768">MNYTLTIPKPCNENWNGMTPDAQGRFCSKCATTVVDFTTMNAAEVEAFLNTTTATKICGRLKPEQMLRKNRTAKMALASLIIAVSATFVGCKPKDEGFPLGELAYPEDTIKKEQTAKDTPAVTGKVHNHTAVQKEQKPLPPPPQYTTGDVVVTKQPSDSIPNK</sequence>
<evidence type="ECO:0000313" key="3">
    <source>
        <dbReference type="Proteomes" id="UP000030152"/>
    </source>
</evidence>
<evidence type="ECO:0000313" key="2">
    <source>
        <dbReference type="EMBL" id="KGO86984.1"/>
    </source>
</evidence>